<dbReference type="GO" id="GO:0022857">
    <property type="term" value="F:transmembrane transporter activity"/>
    <property type="evidence" value="ECO:0007669"/>
    <property type="project" value="InterPro"/>
</dbReference>
<dbReference type="InterPro" id="IPR020846">
    <property type="entry name" value="MFS_dom"/>
</dbReference>
<feature type="transmembrane region" description="Helical" evidence="6">
    <location>
        <begin position="162"/>
        <end position="181"/>
    </location>
</feature>
<dbReference type="Pfam" id="PF06779">
    <property type="entry name" value="MFS_4"/>
    <property type="match status" value="1"/>
</dbReference>
<organism evidence="8 9">
    <name type="scientific">Mycolicibacterium flavescens</name>
    <name type="common">Mycobacterium flavescens</name>
    <dbReference type="NCBI Taxonomy" id="1776"/>
    <lineage>
        <taxon>Bacteria</taxon>
        <taxon>Bacillati</taxon>
        <taxon>Actinomycetota</taxon>
        <taxon>Actinomycetes</taxon>
        <taxon>Mycobacteriales</taxon>
        <taxon>Mycobacteriaceae</taxon>
        <taxon>Mycolicibacterium</taxon>
    </lineage>
</organism>
<dbReference type="SUPFAM" id="SSF103473">
    <property type="entry name" value="MFS general substrate transporter"/>
    <property type="match status" value="1"/>
</dbReference>
<keyword evidence="9" id="KW-1185">Reference proteome</keyword>
<accession>A0A1E3RGS1</accession>
<dbReference type="AlphaFoldDB" id="A0A1E3RGS1"/>
<evidence type="ECO:0000256" key="5">
    <source>
        <dbReference type="ARBA" id="ARBA00023136"/>
    </source>
</evidence>
<dbReference type="PANTHER" id="PTHR43124">
    <property type="entry name" value="PURINE EFFLUX PUMP PBUE"/>
    <property type="match status" value="1"/>
</dbReference>
<protein>
    <submittedName>
        <fullName evidence="8">Arabinose ABC transporter permease</fullName>
    </submittedName>
</protein>
<dbReference type="PROSITE" id="PS50850">
    <property type="entry name" value="MFS"/>
    <property type="match status" value="1"/>
</dbReference>
<keyword evidence="5 6" id="KW-0472">Membrane</keyword>
<feature type="transmembrane region" description="Helical" evidence="6">
    <location>
        <begin position="74"/>
        <end position="93"/>
    </location>
</feature>
<feature type="transmembrane region" description="Helical" evidence="6">
    <location>
        <begin position="45"/>
        <end position="67"/>
    </location>
</feature>
<evidence type="ECO:0000259" key="7">
    <source>
        <dbReference type="PROSITE" id="PS50850"/>
    </source>
</evidence>
<name>A0A1E3RGS1_MYCFV</name>
<feature type="transmembrane region" description="Helical" evidence="6">
    <location>
        <begin position="266"/>
        <end position="284"/>
    </location>
</feature>
<dbReference type="InterPro" id="IPR010645">
    <property type="entry name" value="MFS_4"/>
</dbReference>
<evidence type="ECO:0000313" key="8">
    <source>
        <dbReference type="EMBL" id="ODQ89076.1"/>
    </source>
</evidence>
<keyword evidence="3 6" id="KW-0812">Transmembrane</keyword>
<comment type="subcellular location">
    <subcellularLocation>
        <location evidence="1">Cell membrane</location>
        <topology evidence="1">Multi-pass membrane protein</topology>
    </subcellularLocation>
</comment>
<feature type="transmembrane region" description="Helical" evidence="6">
    <location>
        <begin position="323"/>
        <end position="347"/>
    </location>
</feature>
<dbReference type="OrthoDB" id="2957247at2"/>
<gene>
    <name evidence="8" type="ORF">BHQ18_15850</name>
</gene>
<evidence type="ECO:0000256" key="3">
    <source>
        <dbReference type="ARBA" id="ARBA00022692"/>
    </source>
</evidence>
<dbReference type="InterPro" id="IPR036259">
    <property type="entry name" value="MFS_trans_sf"/>
</dbReference>
<sequence>MRRPGFLLIGAGTALIACCYGFGRFSYGLFGPVFAENFGLNATITGAIGAGSYVGYCLAIAVSLLLTDRLGPRVVAVSAGVVATVGISIIAMAPTAWVLAAGVLIAGCSTGIVSPPLAAAVAQHVPEESADRAQTVVNGGTGIGVLLSAPIALLLLSHWRGAWVIFAVITAIVTVWVLRAIPPSTHQRSSLVVDRPWRAGTLTLLLASLLTGFGSVAVWTFGRDLITTVGGADAPRSSLMWIVIGAAGIAGALAGDAAQRIGLHRAWVIATATMASASLLLAAAPSNLAVIIVASTLFGAAYIALTGLALLWSARLYPDSTSFGVGLSFFTIAAGQALGAPAAGALVDATGGRTAFVVIAVIGLCAAAVQPARSPATAPDRECSVEK</sequence>
<evidence type="ECO:0000313" key="9">
    <source>
        <dbReference type="Proteomes" id="UP000094053"/>
    </source>
</evidence>
<feature type="transmembrane region" description="Helical" evidence="6">
    <location>
        <begin position="202"/>
        <end position="222"/>
    </location>
</feature>
<dbReference type="STRING" id="1776.BHQ18_15850"/>
<dbReference type="RefSeq" id="WP_069414593.1">
    <property type="nucleotide sequence ID" value="NZ_JACKUL010000015.1"/>
</dbReference>
<comment type="caution">
    <text evidence="8">The sequence shown here is derived from an EMBL/GenBank/DDBJ whole genome shotgun (WGS) entry which is preliminary data.</text>
</comment>
<feature type="transmembrane region" description="Helical" evidence="6">
    <location>
        <begin position="290"/>
        <end position="311"/>
    </location>
</feature>
<dbReference type="Gene3D" id="1.20.1250.20">
    <property type="entry name" value="MFS general substrate transporter like domains"/>
    <property type="match status" value="1"/>
</dbReference>
<feature type="domain" description="Major facilitator superfamily (MFS) profile" evidence="7">
    <location>
        <begin position="1"/>
        <end position="378"/>
    </location>
</feature>
<feature type="transmembrane region" description="Helical" evidence="6">
    <location>
        <begin position="234"/>
        <end position="254"/>
    </location>
</feature>
<dbReference type="EMBL" id="MIHA01000011">
    <property type="protein sequence ID" value="ODQ89076.1"/>
    <property type="molecule type" value="Genomic_DNA"/>
</dbReference>
<evidence type="ECO:0000256" key="6">
    <source>
        <dbReference type="SAM" id="Phobius"/>
    </source>
</evidence>
<keyword evidence="4 6" id="KW-1133">Transmembrane helix</keyword>
<dbReference type="Proteomes" id="UP000094053">
    <property type="component" value="Unassembled WGS sequence"/>
</dbReference>
<feature type="transmembrane region" description="Helical" evidence="6">
    <location>
        <begin position="135"/>
        <end position="156"/>
    </location>
</feature>
<proteinExistence type="predicted"/>
<keyword evidence="2" id="KW-1003">Cell membrane</keyword>
<dbReference type="PROSITE" id="PS51257">
    <property type="entry name" value="PROKAR_LIPOPROTEIN"/>
    <property type="match status" value="1"/>
</dbReference>
<dbReference type="PANTHER" id="PTHR43124:SF3">
    <property type="entry name" value="CHLORAMPHENICOL EFFLUX PUMP RV0191"/>
    <property type="match status" value="1"/>
</dbReference>
<feature type="transmembrane region" description="Helical" evidence="6">
    <location>
        <begin position="353"/>
        <end position="372"/>
    </location>
</feature>
<dbReference type="InterPro" id="IPR050189">
    <property type="entry name" value="MFS_Efflux_Transporters"/>
</dbReference>
<dbReference type="GO" id="GO:0005886">
    <property type="term" value="C:plasma membrane"/>
    <property type="evidence" value="ECO:0007669"/>
    <property type="project" value="UniProtKB-SubCell"/>
</dbReference>
<evidence type="ECO:0000256" key="4">
    <source>
        <dbReference type="ARBA" id="ARBA00022989"/>
    </source>
</evidence>
<feature type="transmembrane region" description="Helical" evidence="6">
    <location>
        <begin position="99"/>
        <end position="123"/>
    </location>
</feature>
<evidence type="ECO:0000256" key="2">
    <source>
        <dbReference type="ARBA" id="ARBA00022475"/>
    </source>
</evidence>
<reference evidence="9" key="1">
    <citation type="submission" date="2016-09" db="EMBL/GenBank/DDBJ databases">
        <authorList>
            <person name="Greninger A.L."/>
            <person name="Jerome K.R."/>
            <person name="Mcnair B."/>
            <person name="Wallis C."/>
            <person name="Fang F."/>
        </authorList>
    </citation>
    <scope>NUCLEOTIDE SEQUENCE [LARGE SCALE GENOMIC DNA]</scope>
    <source>
        <strain evidence="9">M6</strain>
    </source>
</reference>
<evidence type="ECO:0000256" key="1">
    <source>
        <dbReference type="ARBA" id="ARBA00004651"/>
    </source>
</evidence>